<evidence type="ECO:0000256" key="1">
    <source>
        <dbReference type="ARBA" id="ARBA00004007"/>
    </source>
</evidence>
<evidence type="ECO:0000256" key="10">
    <source>
        <dbReference type="HAMAP-Rule" id="MF_00155"/>
    </source>
</evidence>
<gene>
    <name evidence="10" type="primary">ctaG</name>
    <name evidence="12" type="ORF">GGQ88_000427</name>
</gene>
<evidence type="ECO:0000313" key="13">
    <source>
        <dbReference type="Proteomes" id="UP000562395"/>
    </source>
</evidence>
<keyword evidence="7 10" id="KW-1133">Transmembrane helix</keyword>
<sequence>MNARVIPDPRKNRRVGLMAAGGALAMLGAGYASVPLYRLFCQVTGYGGTTQRADAAKVAGIKVAGKMIRVRFDANVAPGLPWQFRPEQVTQDMKVGERKLATYYAHNLSGRPVTGTAIFNVSPEQAGRYFNKIQCFCFTEQKLMPGQEVRMPVIYYVDPAILDDPNAKNIEEITLSYTFNETPQSAAAATAKPVQQPMEKPLDRTPARR</sequence>
<feature type="topological domain" description="Periplasmic" evidence="10">
    <location>
        <begin position="34"/>
        <end position="209"/>
    </location>
</feature>
<dbReference type="Pfam" id="PF04442">
    <property type="entry name" value="CtaG_Cox11"/>
    <property type="match status" value="1"/>
</dbReference>
<dbReference type="AlphaFoldDB" id="A0A7W6EUH3"/>
<dbReference type="GO" id="GO:0005507">
    <property type="term" value="F:copper ion binding"/>
    <property type="evidence" value="ECO:0007669"/>
    <property type="project" value="InterPro"/>
</dbReference>
<evidence type="ECO:0000256" key="6">
    <source>
        <dbReference type="ARBA" id="ARBA00022968"/>
    </source>
</evidence>
<evidence type="ECO:0000313" key="12">
    <source>
        <dbReference type="EMBL" id="MBB3859187.1"/>
    </source>
</evidence>
<evidence type="ECO:0000256" key="3">
    <source>
        <dbReference type="ARBA" id="ARBA00009620"/>
    </source>
</evidence>
<comment type="similarity">
    <text evidence="3 10">Belongs to the COX11/CtaG family.</text>
</comment>
<evidence type="ECO:0000256" key="11">
    <source>
        <dbReference type="SAM" id="MobiDB-lite"/>
    </source>
</evidence>
<dbReference type="FunFam" id="2.60.370.10:FF:000001">
    <property type="entry name" value="COX11 cytochrome c oxidase assembly homolog"/>
    <property type="match status" value="1"/>
</dbReference>
<dbReference type="HAMAP" id="MF_00155">
    <property type="entry name" value="CtaG"/>
    <property type="match status" value="1"/>
</dbReference>
<feature type="topological domain" description="Cytoplasmic" evidence="10">
    <location>
        <begin position="1"/>
        <end position="10"/>
    </location>
</feature>
<evidence type="ECO:0000256" key="7">
    <source>
        <dbReference type="ARBA" id="ARBA00022989"/>
    </source>
</evidence>
<proteinExistence type="inferred from homology"/>
<accession>A0A7W6EUH3</accession>
<evidence type="ECO:0000256" key="2">
    <source>
        <dbReference type="ARBA" id="ARBA00004382"/>
    </source>
</evidence>
<dbReference type="InterPro" id="IPR007533">
    <property type="entry name" value="Cyt_c_oxidase_assmbl_CtaG"/>
</dbReference>
<keyword evidence="10" id="KW-0997">Cell inner membrane</keyword>
<comment type="subcellular location">
    <subcellularLocation>
        <location evidence="2 10">Cell inner membrane</location>
        <topology evidence="2 10">Single-pass type II membrane protein</topology>
        <orientation evidence="2 10">Periplasmic side</orientation>
    </subcellularLocation>
</comment>
<name>A0A7W6EUH3_9SPHN</name>
<keyword evidence="10" id="KW-1003">Cell membrane</keyword>
<comment type="function">
    <text evidence="1 10">Exerts its effect at some terminal stage of cytochrome c oxidase synthesis, probably by being involved in the insertion of the copper B into subunit I.</text>
</comment>
<dbReference type="Proteomes" id="UP000562395">
    <property type="component" value="Unassembled WGS sequence"/>
</dbReference>
<dbReference type="GO" id="GO:0005886">
    <property type="term" value="C:plasma membrane"/>
    <property type="evidence" value="ECO:0007669"/>
    <property type="project" value="UniProtKB-SubCell"/>
</dbReference>
<organism evidence="12 13">
    <name type="scientific">Novosphingobium hassiacum</name>
    <dbReference type="NCBI Taxonomy" id="173676"/>
    <lineage>
        <taxon>Bacteria</taxon>
        <taxon>Pseudomonadati</taxon>
        <taxon>Pseudomonadota</taxon>
        <taxon>Alphaproteobacteria</taxon>
        <taxon>Sphingomonadales</taxon>
        <taxon>Sphingomonadaceae</taxon>
        <taxon>Novosphingobium</taxon>
    </lineage>
</organism>
<feature type="region of interest" description="Disordered" evidence="11">
    <location>
        <begin position="184"/>
        <end position="209"/>
    </location>
</feature>
<evidence type="ECO:0000256" key="5">
    <source>
        <dbReference type="ARBA" id="ARBA00022692"/>
    </source>
</evidence>
<dbReference type="GO" id="GO:0008535">
    <property type="term" value="P:respiratory chain complex IV assembly"/>
    <property type="evidence" value="ECO:0007669"/>
    <property type="project" value="UniProtKB-UniRule"/>
</dbReference>
<protein>
    <recommendedName>
        <fullName evidence="4 10">Cytochrome c oxidase assembly protein CtaG</fullName>
    </recommendedName>
</protein>
<dbReference type="EMBL" id="JACICY010000001">
    <property type="protein sequence ID" value="MBB3859187.1"/>
    <property type="molecule type" value="Genomic_DNA"/>
</dbReference>
<dbReference type="Gene3D" id="2.60.370.10">
    <property type="entry name" value="Ctag/Cox11"/>
    <property type="match status" value="1"/>
</dbReference>
<reference evidence="12 13" key="1">
    <citation type="submission" date="2020-08" db="EMBL/GenBank/DDBJ databases">
        <title>Genomic Encyclopedia of Type Strains, Phase IV (KMG-IV): sequencing the most valuable type-strain genomes for metagenomic binning, comparative biology and taxonomic classification.</title>
        <authorList>
            <person name="Goeker M."/>
        </authorList>
    </citation>
    <scope>NUCLEOTIDE SEQUENCE [LARGE SCALE GENOMIC DNA]</scope>
    <source>
        <strain evidence="12 13">DSM 14552</strain>
    </source>
</reference>
<feature type="compositionally biased region" description="Basic and acidic residues" evidence="11">
    <location>
        <begin position="200"/>
        <end position="209"/>
    </location>
</feature>
<evidence type="ECO:0000256" key="9">
    <source>
        <dbReference type="ARBA" id="ARBA00023136"/>
    </source>
</evidence>
<dbReference type="NCBIfam" id="NF003465">
    <property type="entry name" value="PRK05089.1"/>
    <property type="match status" value="1"/>
</dbReference>
<dbReference type="PANTHER" id="PTHR21320">
    <property type="entry name" value="CYTOCHROME C OXIDASE ASSEMBLY PROTEIN COX11-RELATED"/>
    <property type="match status" value="1"/>
</dbReference>
<keyword evidence="13" id="KW-1185">Reference proteome</keyword>
<comment type="caution">
    <text evidence="12">The sequence shown here is derived from an EMBL/GenBank/DDBJ whole genome shotgun (WGS) entry which is preliminary data.</text>
</comment>
<keyword evidence="9 10" id="KW-0472">Membrane</keyword>
<evidence type="ECO:0000256" key="4">
    <source>
        <dbReference type="ARBA" id="ARBA00015384"/>
    </source>
</evidence>
<keyword evidence="8 10" id="KW-0186">Copper</keyword>
<keyword evidence="5 10" id="KW-0812">Transmembrane</keyword>
<dbReference type="SUPFAM" id="SSF110111">
    <property type="entry name" value="Ctag/Cox11"/>
    <property type="match status" value="1"/>
</dbReference>
<keyword evidence="6 10" id="KW-0735">Signal-anchor</keyword>
<dbReference type="InterPro" id="IPR023471">
    <property type="entry name" value="CtaG/Cox11_dom_sf"/>
</dbReference>
<dbReference type="PANTHER" id="PTHR21320:SF3">
    <property type="entry name" value="CYTOCHROME C OXIDASE ASSEMBLY PROTEIN COX11, MITOCHONDRIAL-RELATED"/>
    <property type="match status" value="1"/>
</dbReference>
<evidence type="ECO:0000256" key="8">
    <source>
        <dbReference type="ARBA" id="ARBA00023008"/>
    </source>
</evidence>
<dbReference type="PIRSF" id="PIRSF005413">
    <property type="entry name" value="COX11"/>
    <property type="match status" value="1"/>
</dbReference>
<dbReference type="RefSeq" id="WP_183611368.1">
    <property type="nucleotide sequence ID" value="NZ_JACICY010000001.1"/>
</dbReference>